<organism evidence="2 3">
    <name type="scientific">Larkinella punicea</name>
    <dbReference type="NCBI Taxonomy" id="2315727"/>
    <lineage>
        <taxon>Bacteria</taxon>
        <taxon>Pseudomonadati</taxon>
        <taxon>Bacteroidota</taxon>
        <taxon>Cytophagia</taxon>
        <taxon>Cytophagales</taxon>
        <taxon>Spirosomataceae</taxon>
        <taxon>Larkinella</taxon>
    </lineage>
</organism>
<dbReference type="EMBL" id="QOWE01000034">
    <property type="protein sequence ID" value="RCR65871.1"/>
    <property type="molecule type" value="Genomic_DNA"/>
</dbReference>
<protein>
    <submittedName>
        <fullName evidence="2">Uncharacterized protein</fullName>
    </submittedName>
</protein>
<reference evidence="2 3" key="1">
    <citation type="submission" date="2018-07" db="EMBL/GenBank/DDBJ databases">
        <title>Genome analysis of Larkinella rosea.</title>
        <authorList>
            <person name="Zhou Z."/>
            <person name="Wang G."/>
        </authorList>
    </citation>
    <scope>NUCLEOTIDE SEQUENCE [LARGE SCALE GENOMIC DNA]</scope>
    <source>
        <strain evidence="3">zzj9</strain>
    </source>
</reference>
<gene>
    <name evidence="2" type="ORF">DUE52_29850</name>
</gene>
<evidence type="ECO:0000313" key="2">
    <source>
        <dbReference type="EMBL" id="RCR65871.1"/>
    </source>
</evidence>
<dbReference type="OrthoDB" id="955668at2"/>
<proteinExistence type="predicted"/>
<evidence type="ECO:0000256" key="1">
    <source>
        <dbReference type="SAM" id="SignalP"/>
    </source>
</evidence>
<accession>A0A368JID7</accession>
<dbReference type="Proteomes" id="UP000253383">
    <property type="component" value="Unassembled WGS sequence"/>
</dbReference>
<name>A0A368JID7_9BACT</name>
<feature type="chain" id="PRO_5016927436" evidence="1">
    <location>
        <begin position="21"/>
        <end position="149"/>
    </location>
</feature>
<feature type="signal peptide" evidence="1">
    <location>
        <begin position="1"/>
        <end position="20"/>
    </location>
</feature>
<keyword evidence="1" id="KW-0732">Signal</keyword>
<dbReference type="AlphaFoldDB" id="A0A368JID7"/>
<comment type="caution">
    <text evidence="2">The sequence shown here is derived from an EMBL/GenBank/DDBJ whole genome shotgun (WGS) entry which is preliminary data.</text>
</comment>
<dbReference type="RefSeq" id="WP_114409798.1">
    <property type="nucleotide sequence ID" value="NZ_QOWE01000034.1"/>
</dbReference>
<keyword evidence="3" id="KW-1185">Reference proteome</keyword>
<sequence>MNRILKAAALLLFLSPPVLAGTVSPTPIPGDDKETGSVSAAPNVTRTKSMGVAIYRSINTAKMNLMIENYIEVPIQVTLMNENKEVLHAEKVGKRLKKYWRKFDMETMKDGLYTFEVSDGFTKITKAFRLETQKVEVKQPARFVSLLNE</sequence>
<evidence type="ECO:0000313" key="3">
    <source>
        <dbReference type="Proteomes" id="UP000253383"/>
    </source>
</evidence>